<sequence length="504" mass="60296">MTNLVIKHLNPELKKLNDEVNKLNITNTIFTRKWSPQIKNKLKTWMNTFITNFDILVKEFNHSKITLENQKIRTDKKTNPTLYILLLEFIEKYPEDIKKICSDSLGEESFNHLKKSCLKGPEDLGEWINTYSNQIYRSDTNSWINVLESYTKKSTNYKINLLGQGLVNHLNQYNEFMSFQIQRDIEKGFLYLYKYQDNHLIFEVESDYKIDLESHYWKFLYARMKIMARMHQKRNLIRFKIYLSKQTKKLPTKKLFGPKEVNSGSTNYHTINIWREEEHYKLIIHESIHFYNLDGSLDLFDENNKINLECSYQIGDHNETRIYEAYTESLTIFFHTFANAYQIYYLSNQESKTNLLDKKIIYNDIYDLWCILWEKERKFGVLQVARIYNHINPTSTTFSDFLIKSNKTCKKERNGNKYKLEQRTAVLSYHFLKTANLIFDQEFLKWIPDLNDPHPGSLIKFTKFVKTLTHNSDFINIINDGLTTIRNKKNTSNSMRMSFYDIKK</sequence>
<reference evidence="1" key="1">
    <citation type="journal article" date="2020" name="Nature">
        <title>Giant virus diversity and host interactions through global metagenomics.</title>
        <authorList>
            <person name="Schulz F."/>
            <person name="Roux S."/>
            <person name="Paez-Espino D."/>
            <person name="Jungbluth S."/>
            <person name="Walsh D.A."/>
            <person name="Denef V.J."/>
            <person name="McMahon K.D."/>
            <person name="Konstantinidis K.T."/>
            <person name="Eloe-Fadrosh E.A."/>
            <person name="Kyrpides N.C."/>
            <person name="Woyke T."/>
        </authorList>
    </citation>
    <scope>NUCLEOTIDE SEQUENCE</scope>
    <source>
        <strain evidence="1">GVMAG-M-3300023179-150</strain>
    </source>
</reference>
<proteinExistence type="predicted"/>
<protein>
    <submittedName>
        <fullName evidence="1">Uncharacterized protein</fullName>
    </submittedName>
</protein>
<dbReference type="EMBL" id="MN739761">
    <property type="protein sequence ID" value="QHT25261.1"/>
    <property type="molecule type" value="Genomic_DNA"/>
</dbReference>
<accession>A0A6C0E9G7</accession>
<evidence type="ECO:0000313" key="1">
    <source>
        <dbReference type="EMBL" id="QHT25261.1"/>
    </source>
</evidence>
<name>A0A6C0E9G7_9ZZZZ</name>
<dbReference type="AlphaFoldDB" id="A0A6C0E9G7"/>
<organism evidence="1">
    <name type="scientific">viral metagenome</name>
    <dbReference type="NCBI Taxonomy" id="1070528"/>
    <lineage>
        <taxon>unclassified sequences</taxon>
        <taxon>metagenomes</taxon>
        <taxon>organismal metagenomes</taxon>
    </lineage>
</organism>